<sequence>MKKWKIAFLLLISVNLIVFLLLFFMVFASSDEQIQKNGEAEAVEYPNTVPLIVKGSKSSLNQLINSYLQKEAKNDQLNYRVQLEDKVYLYGTIQAFNKDIEMRMTFQPEVKKDGNLLLHVEELSIGLIQLPISYVLKYMHKNYEFPQAVKIDSTQELVDIQLDELSLKNDFKASVQTFDLLKDDISFKMYVPLQK</sequence>
<evidence type="ECO:0000313" key="1">
    <source>
        <dbReference type="EMBL" id="MFC0274346.1"/>
    </source>
</evidence>
<dbReference type="Proteomes" id="UP001589854">
    <property type="component" value="Unassembled WGS sequence"/>
</dbReference>
<dbReference type="RefSeq" id="WP_378938493.1">
    <property type="nucleotide sequence ID" value="NZ_JBHLVO010000033.1"/>
</dbReference>
<evidence type="ECO:0000313" key="2">
    <source>
        <dbReference type="Proteomes" id="UP001589854"/>
    </source>
</evidence>
<comment type="caution">
    <text evidence="1">The sequence shown here is derived from an EMBL/GenBank/DDBJ whole genome shotgun (WGS) entry which is preliminary data.</text>
</comment>
<gene>
    <name evidence="1" type="ORF">ACFFIX_23645</name>
</gene>
<protein>
    <submittedName>
        <fullName evidence="1">YpmS family protein</fullName>
    </submittedName>
</protein>
<dbReference type="Pfam" id="PF09911">
    <property type="entry name" value="DUF2140"/>
    <property type="match status" value="1"/>
</dbReference>
<dbReference type="InterPro" id="IPR018672">
    <property type="entry name" value="DUF2140"/>
</dbReference>
<keyword evidence="2" id="KW-1185">Reference proteome</keyword>
<organism evidence="1 2">
    <name type="scientific">Metabacillus herbersteinensis</name>
    <dbReference type="NCBI Taxonomy" id="283816"/>
    <lineage>
        <taxon>Bacteria</taxon>
        <taxon>Bacillati</taxon>
        <taxon>Bacillota</taxon>
        <taxon>Bacilli</taxon>
        <taxon>Bacillales</taxon>
        <taxon>Bacillaceae</taxon>
        <taxon>Metabacillus</taxon>
    </lineage>
</organism>
<name>A0ABV6GL01_9BACI</name>
<accession>A0ABV6GL01</accession>
<dbReference type="EMBL" id="JBHLVO010000033">
    <property type="protein sequence ID" value="MFC0274346.1"/>
    <property type="molecule type" value="Genomic_DNA"/>
</dbReference>
<reference evidence="1 2" key="1">
    <citation type="submission" date="2024-09" db="EMBL/GenBank/DDBJ databases">
        <authorList>
            <person name="Sun Q."/>
            <person name="Mori K."/>
        </authorList>
    </citation>
    <scope>NUCLEOTIDE SEQUENCE [LARGE SCALE GENOMIC DNA]</scope>
    <source>
        <strain evidence="1 2">CCM 7228</strain>
    </source>
</reference>
<proteinExistence type="predicted"/>